<keyword evidence="2" id="KW-0472">Membrane</keyword>
<feature type="compositionally biased region" description="Basic residues" evidence="1">
    <location>
        <begin position="30"/>
        <end position="42"/>
    </location>
</feature>
<name>A0A6J4J9M3_9ACTN</name>
<accession>A0A6J4J9M3</accession>
<proteinExistence type="predicted"/>
<evidence type="ECO:0000256" key="1">
    <source>
        <dbReference type="SAM" id="MobiDB-lite"/>
    </source>
</evidence>
<keyword evidence="2" id="KW-1133">Transmembrane helix</keyword>
<reference evidence="3" key="1">
    <citation type="submission" date="2020-02" db="EMBL/GenBank/DDBJ databases">
        <authorList>
            <person name="Meier V. D."/>
        </authorList>
    </citation>
    <scope>NUCLEOTIDE SEQUENCE</scope>
    <source>
        <strain evidence="3">AVDCRST_MAG41</strain>
    </source>
</reference>
<organism evidence="3">
    <name type="scientific">uncultured Mycobacteriales bacterium</name>
    <dbReference type="NCBI Taxonomy" id="581187"/>
    <lineage>
        <taxon>Bacteria</taxon>
        <taxon>Bacillati</taxon>
        <taxon>Actinomycetota</taxon>
        <taxon>Actinomycetes</taxon>
        <taxon>Mycobacteriales</taxon>
        <taxon>environmental samples</taxon>
    </lineage>
</organism>
<keyword evidence="2" id="KW-0812">Transmembrane</keyword>
<gene>
    <name evidence="3" type="ORF">AVDCRST_MAG41-3094</name>
</gene>
<dbReference type="EMBL" id="CADCTP010000282">
    <property type="protein sequence ID" value="CAA9274258.1"/>
    <property type="molecule type" value="Genomic_DNA"/>
</dbReference>
<dbReference type="AlphaFoldDB" id="A0A6J4J9M3"/>
<feature type="region of interest" description="Disordered" evidence="1">
    <location>
        <begin position="79"/>
        <end position="113"/>
    </location>
</feature>
<evidence type="ECO:0000313" key="3">
    <source>
        <dbReference type="EMBL" id="CAA9274258.1"/>
    </source>
</evidence>
<evidence type="ECO:0000256" key="2">
    <source>
        <dbReference type="SAM" id="Phobius"/>
    </source>
</evidence>
<protein>
    <submittedName>
        <fullName evidence="3">Uncharacterized protein</fullName>
    </submittedName>
</protein>
<feature type="region of interest" description="Disordered" evidence="1">
    <location>
        <begin position="1"/>
        <end position="46"/>
    </location>
</feature>
<feature type="compositionally biased region" description="Basic and acidic residues" evidence="1">
    <location>
        <begin position="7"/>
        <end position="22"/>
    </location>
</feature>
<sequence>MSDDLEDRLRRALTERADRVDPAPDGLSRIRQRTQRTQRTRSRSGLLRLRGPAMALAGTVALVGAVLVAPSVLPALSSGRDDTGAGPVSAAPSSPAGGAAGTAPGPTDTPVPGAGVNDLVTIWPYASRAEGYARAERDVAAGTYPDLTQPDVVAVTFVESYVGAAQALTAEPAGRWKAGLRMQVSRGDTPVSLVYLARVRVGNDAPYVVVDATGPTLTLTAGPGPDGVVTAGGLRTSRTALPVVDLRPPGAAEPLLTAQGTASGAEWGVVLVPPAPRPRVRTDAVAAWTLDEDGRVTAFAAESAIG</sequence>
<feature type="compositionally biased region" description="Low complexity" evidence="1">
    <location>
        <begin position="84"/>
        <end position="113"/>
    </location>
</feature>
<feature type="transmembrane region" description="Helical" evidence="2">
    <location>
        <begin position="53"/>
        <end position="73"/>
    </location>
</feature>